<accession>A0ABQ9ZI72</accession>
<name>A0ABQ9ZI72_9CRUS</name>
<gene>
    <name evidence="1" type="ORF">OUZ56_024857</name>
</gene>
<dbReference type="EMBL" id="JAOYFB010000004">
    <property type="protein sequence ID" value="KAK4012617.1"/>
    <property type="molecule type" value="Genomic_DNA"/>
</dbReference>
<protein>
    <submittedName>
        <fullName evidence="1">Uncharacterized protein</fullName>
    </submittedName>
</protein>
<comment type="caution">
    <text evidence="1">The sequence shown here is derived from an EMBL/GenBank/DDBJ whole genome shotgun (WGS) entry which is preliminary data.</text>
</comment>
<keyword evidence="2" id="KW-1185">Reference proteome</keyword>
<dbReference type="Proteomes" id="UP001234178">
    <property type="component" value="Unassembled WGS sequence"/>
</dbReference>
<evidence type="ECO:0000313" key="1">
    <source>
        <dbReference type="EMBL" id="KAK4012617.1"/>
    </source>
</evidence>
<evidence type="ECO:0000313" key="2">
    <source>
        <dbReference type="Proteomes" id="UP001234178"/>
    </source>
</evidence>
<proteinExistence type="predicted"/>
<sequence>MISSSSKLSPGHCEGLMWRQHLKLHLKAPSTTKFYRPKGARNETELVDCHKQFACRGLQKKEEKEKRGLENQRPRQLGIINWQNALFA</sequence>
<reference evidence="1 2" key="1">
    <citation type="journal article" date="2023" name="Nucleic Acids Res.">
        <title>The hologenome of Daphnia magna reveals possible DNA methylation and microbiome-mediated evolution of the host genome.</title>
        <authorList>
            <person name="Chaturvedi A."/>
            <person name="Li X."/>
            <person name="Dhandapani V."/>
            <person name="Marshall H."/>
            <person name="Kissane S."/>
            <person name="Cuenca-Cambronero M."/>
            <person name="Asole G."/>
            <person name="Calvet F."/>
            <person name="Ruiz-Romero M."/>
            <person name="Marangio P."/>
            <person name="Guigo R."/>
            <person name="Rago D."/>
            <person name="Mirbahai L."/>
            <person name="Eastwood N."/>
            <person name="Colbourne J.K."/>
            <person name="Zhou J."/>
            <person name="Mallon E."/>
            <person name="Orsini L."/>
        </authorList>
    </citation>
    <scope>NUCLEOTIDE SEQUENCE [LARGE SCALE GENOMIC DNA]</scope>
    <source>
        <strain evidence="1">LRV0_1</strain>
    </source>
</reference>
<organism evidence="1 2">
    <name type="scientific">Daphnia magna</name>
    <dbReference type="NCBI Taxonomy" id="35525"/>
    <lineage>
        <taxon>Eukaryota</taxon>
        <taxon>Metazoa</taxon>
        <taxon>Ecdysozoa</taxon>
        <taxon>Arthropoda</taxon>
        <taxon>Crustacea</taxon>
        <taxon>Branchiopoda</taxon>
        <taxon>Diplostraca</taxon>
        <taxon>Cladocera</taxon>
        <taxon>Anomopoda</taxon>
        <taxon>Daphniidae</taxon>
        <taxon>Daphnia</taxon>
    </lineage>
</organism>